<protein>
    <submittedName>
        <fullName evidence="3">Uncharacterized protein</fullName>
    </submittedName>
</protein>
<dbReference type="InterPro" id="IPR049046">
    <property type="entry name" value="Beta-AFase-like_GH127_middle"/>
</dbReference>
<dbReference type="Proteomes" id="UP000022433">
    <property type="component" value="Unassembled WGS sequence"/>
</dbReference>
<dbReference type="EMBL" id="JGEA01000004">
    <property type="protein sequence ID" value="EYA16501.1"/>
    <property type="molecule type" value="Genomic_DNA"/>
</dbReference>
<dbReference type="Pfam" id="PF20737">
    <property type="entry name" value="Glyco_hydro127C"/>
    <property type="match status" value="1"/>
</dbReference>
<reference evidence="3 4" key="1">
    <citation type="submission" date="2014-02" db="EMBL/GenBank/DDBJ databases">
        <authorList>
            <person name="Sears C."/>
            <person name="Carroll K."/>
            <person name="Sack B.R."/>
            <person name="Qadri F."/>
            <person name="Myers L.L."/>
            <person name="Chung G.-T."/>
            <person name="Escheverria P."/>
            <person name="Fraser C.M."/>
            <person name="Sadzewicz L."/>
            <person name="Shefchek K.A."/>
            <person name="Tallon L."/>
            <person name="Das S.P."/>
            <person name="Daugherty S."/>
            <person name="Mongodin E.F."/>
        </authorList>
    </citation>
    <scope>NUCLEOTIDE SEQUENCE [LARGE SCALE GENOMIC DNA]</scope>
    <source>
        <strain evidence="3 4">1007-1-F #10</strain>
    </source>
</reference>
<accession>A0AAN4N2R5</accession>
<evidence type="ECO:0000313" key="3">
    <source>
        <dbReference type="EMBL" id="EYA16501.1"/>
    </source>
</evidence>
<dbReference type="InterPro" id="IPR049049">
    <property type="entry name" value="Beta-AFase-like_GH127_C"/>
</dbReference>
<dbReference type="AlphaFoldDB" id="A0AAN4N2R5"/>
<feature type="domain" description="Non-reducing end beta-L-arabinofuranosidase-like GH127 middle" evidence="1">
    <location>
        <begin position="1"/>
        <end position="88"/>
    </location>
</feature>
<dbReference type="InterPro" id="IPR049174">
    <property type="entry name" value="Beta-AFase-like"/>
</dbReference>
<proteinExistence type="predicted"/>
<feature type="domain" description="Non-reducing end beta-L-arabinofuranosidase-like GH127 C-terminal" evidence="2">
    <location>
        <begin position="91"/>
        <end position="187"/>
    </location>
</feature>
<evidence type="ECO:0000313" key="4">
    <source>
        <dbReference type="Proteomes" id="UP000022433"/>
    </source>
</evidence>
<comment type="caution">
    <text evidence="3">The sequence shown here is derived from an EMBL/GenBank/DDBJ whole genome shotgun (WGS) entry which is preliminary data.</text>
</comment>
<dbReference type="PANTHER" id="PTHR43465">
    <property type="entry name" value="DUF1680 DOMAIN PROTEIN (AFU_ORTHOLOGUE AFUA_1G08910)"/>
    <property type="match status" value="1"/>
</dbReference>
<evidence type="ECO:0000259" key="2">
    <source>
        <dbReference type="Pfam" id="PF20737"/>
    </source>
</evidence>
<dbReference type="Pfam" id="PF20736">
    <property type="entry name" value="Glyco_hydro127M"/>
    <property type="match status" value="1"/>
</dbReference>
<evidence type="ECO:0000259" key="1">
    <source>
        <dbReference type="Pfam" id="PF20736"/>
    </source>
</evidence>
<dbReference type="PANTHER" id="PTHR43465:SF2">
    <property type="entry name" value="DUF1680 DOMAIN PROTEIN (AFU_ORTHOLOGUE AFUA_1G08910)"/>
    <property type="match status" value="1"/>
</dbReference>
<organism evidence="3 4">
    <name type="scientific">Bacteroides fragilis str. 1007-1-F #10</name>
    <dbReference type="NCBI Taxonomy" id="1339295"/>
    <lineage>
        <taxon>Bacteria</taxon>
        <taxon>Pseudomonadati</taxon>
        <taxon>Bacteroidota</taxon>
        <taxon>Bacteroidia</taxon>
        <taxon>Bacteroidales</taxon>
        <taxon>Bacteroidaceae</taxon>
        <taxon>Bacteroides</taxon>
    </lineage>
</organism>
<gene>
    <name evidence="3" type="ORF">M104_0364</name>
</gene>
<sequence length="190" mass="21123">MTQKTGYPWDGSVVMTVEPEKEKTFLLKVRIPGWAQGVENPYDLYRSEVKSAVNLKVNGKSIAMKIFKGYAEIQRKWKKGDRVELTLPVQPRLVTANEAVADLQNKVAIAAGPFVYCLEGCDNEGVADLRLDTRAPLSMTFEKELLNGVNVIKGQALDKTGKKVSVSAIPYYALGNRQDKGYVVWMPANK</sequence>
<name>A0AAN4N2R5_BACFG</name>